<dbReference type="SMART" id="SM00093">
    <property type="entry name" value="SERPIN"/>
    <property type="match status" value="1"/>
</dbReference>
<dbReference type="GO" id="GO:0005615">
    <property type="term" value="C:extracellular space"/>
    <property type="evidence" value="ECO:0007669"/>
    <property type="project" value="InterPro"/>
</dbReference>
<proteinExistence type="inferred from homology"/>
<evidence type="ECO:0000259" key="3">
    <source>
        <dbReference type="SMART" id="SM00093"/>
    </source>
</evidence>
<dbReference type="PANTHER" id="PTHR11461:SF211">
    <property type="entry name" value="GH10112P-RELATED"/>
    <property type="match status" value="1"/>
</dbReference>
<dbReference type="SUPFAM" id="SSF56574">
    <property type="entry name" value="Serpins"/>
    <property type="match status" value="1"/>
</dbReference>
<name>A0A0C2MAA2_THEKT</name>
<comment type="caution">
    <text evidence="4">The sequence shown here is derived from an EMBL/GenBank/DDBJ whole genome shotgun (WGS) entry which is preliminary data.</text>
</comment>
<accession>A0A0C2MAA2</accession>
<reference evidence="4 5" key="1">
    <citation type="journal article" date="2014" name="Genome Biol. Evol.">
        <title>The genome of the myxosporean Thelohanellus kitauei shows adaptations to nutrient acquisition within its fish host.</title>
        <authorList>
            <person name="Yang Y."/>
            <person name="Xiong J."/>
            <person name="Zhou Z."/>
            <person name="Huo F."/>
            <person name="Miao W."/>
            <person name="Ran C."/>
            <person name="Liu Y."/>
            <person name="Zhang J."/>
            <person name="Feng J."/>
            <person name="Wang M."/>
            <person name="Wang M."/>
            <person name="Wang L."/>
            <person name="Yao B."/>
        </authorList>
    </citation>
    <scope>NUCLEOTIDE SEQUENCE [LARGE SCALE GENOMIC DNA]</scope>
    <source>
        <strain evidence="4">Wuqing</strain>
    </source>
</reference>
<dbReference type="InterPro" id="IPR036186">
    <property type="entry name" value="Serpin_sf"/>
</dbReference>
<organism evidence="4 5">
    <name type="scientific">Thelohanellus kitauei</name>
    <name type="common">Myxosporean</name>
    <dbReference type="NCBI Taxonomy" id="669202"/>
    <lineage>
        <taxon>Eukaryota</taxon>
        <taxon>Metazoa</taxon>
        <taxon>Cnidaria</taxon>
        <taxon>Myxozoa</taxon>
        <taxon>Myxosporea</taxon>
        <taxon>Bivalvulida</taxon>
        <taxon>Platysporina</taxon>
        <taxon>Myxobolidae</taxon>
        <taxon>Thelohanellus</taxon>
    </lineage>
</organism>
<protein>
    <submittedName>
        <fullName evidence="4">Serpin B11</fullName>
    </submittedName>
</protein>
<feature type="domain" description="Serpin" evidence="3">
    <location>
        <begin position="10"/>
        <end position="370"/>
    </location>
</feature>
<dbReference type="Pfam" id="PF00079">
    <property type="entry name" value="Serpin"/>
    <property type="match status" value="1"/>
</dbReference>
<dbReference type="InterPro" id="IPR000215">
    <property type="entry name" value="Serpin_fam"/>
</dbReference>
<dbReference type="InterPro" id="IPR042178">
    <property type="entry name" value="Serpin_sf_1"/>
</dbReference>
<dbReference type="InterPro" id="IPR023795">
    <property type="entry name" value="Serpin_CS"/>
</dbReference>
<dbReference type="Proteomes" id="UP000031668">
    <property type="component" value="Unassembled WGS sequence"/>
</dbReference>
<dbReference type="CDD" id="cd00172">
    <property type="entry name" value="serpin"/>
    <property type="match status" value="1"/>
</dbReference>
<keyword evidence="5" id="KW-1185">Reference proteome</keyword>
<dbReference type="OMA" id="MMGRTHQ"/>
<dbReference type="Gene3D" id="2.30.39.10">
    <property type="entry name" value="Alpha-1-antitrypsin, domain 1"/>
    <property type="match status" value="1"/>
</dbReference>
<sequence>MADSINELTLKLANYLLVNSGKRNTFSISGFIAYLTLSLVNKGIKGPSKDQLSDFLNCNYSLKEISYQIYAVEYNCIDYFGIEEFYNVGSVKSAFFHSQLPVESFKQMALESYDTELHPIDPTNNDRQIETINEWGKTLVDVPFSDIFTDLYKDEISLLIINEYYVCFQWKIPYMKRLTTNKIFTDINSEIIIVETMRKIEYLKYYNDKDLRADIVFVPLQETNMSAAIVLPHENNIKDVLKRMNSQKMNKWFNDSLPKIIDLYLPKFEFINKINLKNFLKQNNLNFLFDEIEADLTGIIKDGGYINDYIHASSISINEIGSYLTPPKRDPIIHFGSTTTLTFMVNRPFVFYLFNITNHLVLHLSVVTQKI</sequence>
<dbReference type="Gene3D" id="3.30.497.10">
    <property type="entry name" value="Antithrombin, subunit I, domain 2"/>
    <property type="match status" value="1"/>
</dbReference>
<dbReference type="AlphaFoldDB" id="A0A0C2MAA2"/>
<dbReference type="InterPro" id="IPR023796">
    <property type="entry name" value="Serpin_dom"/>
</dbReference>
<evidence type="ECO:0000313" key="4">
    <source>
        <dbReference type="EMBL" id="KII63930.1"/>
    </source>
</evidence>
<comment type="similarity">
    <text evidence="1 2">Belongs to the serpin family.</text>
</comment>
<dbReference type="PROSITE" id="PS00284">
    <property type="entry name" value="SERPIN"/>
    <property type="match status" value="1"/>
</dbReference>
<dbReference type="PANTHER" id="PTHR11461">
    <property type="entry name" value="SERINE PROTEASE INHIBITOR, SERPIN"/>
    <property type="match status" value="1"/>
</dbReference>
<evidence type="ECO:0000256" key="2">
    <source>
        <dbReference type="RuleBase" id="RU000411"/>
    </source>
</evidence>
<dbReference type="EMBL" id="JWZT01004519">
    <property type="protein sequence ID" value="KII63930.1"/>
    <property type="molecule type" value="Genomic_DNA"/>
</dbReference>
<gene>
    <name evidence="4" type="ORF">RF11_13728</name>
</gene>
<evidence type="ECO:0000313" key="5">
    <source>
        <dbReference type="Proteomes" id="UP000031668"/>
    </source>
</evidence>
<evidence type="ECO:0000256" key="1">
    <source>
        <dbReference type="ARBA" id="ARBA00009500"/>
    </source>
</evidence>
<dbReference type="GO" id="GO:0004867">
    <property type="term" value="F:serine-type endopeptidase inhibitor activity"/>
    <property type="evidence" value="ECO:0007669"/>
    <property type="project" value="InterPro"/>
</dbReference>
<dbReference type="OrthoDB" id="678831at2759"/>
<dbReference type="InterPro" id="IPR042185">
    <property type="entry name" value="Serpin_sf_2"/>
</dbReference>